<keyword evidence="2" id="KW-1185">Reference proteome</keyword>
<evidence type="ECO:0000313" key="2">
    <source>
        <dbReference type="Proteomes" id="UP001451571"/>
    </source>
</evidence>
<protein>
    <submittedName>
        <fullName evidence="1">Uncharacterized protein</fullName>
    </submittedName>
</protein>
<name>A0ABZ3EZU6_9FIRM</name>
<accession>A0ABZ3EZU6</accession>
<reference evidence="1 2" key="1">
    <citation type="submission" date="2024-02" db="EMBL/GenBank/DDBJ databases">
        <title>Bacterial strain from lacustrine sediment.</title>
        <authorList>
            <person name="Petit C."/>
            <person name="Fadhlaoui K."/>
        </authorList>
    </citation>
    <scope>NUCLEOTIDE SEQUENCE [LARGE SCALE GENOMIC DNA]</scope>
    <source>
        <strain evidence="1 2">IPX-CK</strain>
    </source>
</reference>
<proteinExistence type="predicted"/>
<evidence type="ECO:0000313" key="1">
    <source>
        <dbReference type="EMBL" id="XAH75791.1"/>
    </source>
</evidence>
<dbReference type="Proteomes" id="UP001451571">
    <property type="component" value="Chromosome"/>
</dbReference>
<gene>
    <name evidence="1" type="ORF">V6984_08575</name>
</gene>
<dbReference type="RefSeq" id="WP_342759364.1">
    <property type="nucleotide sequence ID" value="NZ_CP146256.1"/>
</dbReference>
<organism evidence="1 2">
    <name type="scientific">Kineothrix sedimenti</name>
    <dbReference type="NCBI Taxonomy" id="3123317"/>
    <lineage>
        <taxon>Bacteria</taxon>
        <taxon>Bacillati</taxon>
        <taxon>Bacillota</taxon>
        <taxon>Clostridia</taxon>
        <taxon>Lachnospirales</taxon>
        <taxon>Lachnospiraceae</taxon>
        <taxon>Kineothrix</taxon>
    </lineage>
</organism>
<dbReference type="EMBL" id="CP146256">
    <property type="protein sequence ID" value="XAH75791.1"/>
    <property type="molecule type" value="Genomic_DNA"/>
</dbReference>
<sequence>MKVEDGYMVFYKDIIFENKKSFLIYELLVKDNANIHLHLAKDQVIKETDMLELWNLTNKDKTLLPVYNLKMLD</sequence>